<dbReference type="EMBL" id="JAGSPA010000001">
    <property type="protein sequence ID" value="MBV7255328.1"/>
    <property type="molecule type" value="Genomic_DNA"/>
</dbReference>
<evidence type="ECO:0000256" key="3">
    <source>
        <dbReference type="ARBA" id="ARBA00023125"/>
    </source>
</evidence>
<dbReference type="PROSITE" id="PS50977">
    <property type="entry name" value="HTH_TETR_2"/>
    <property type="match status" value="1"/>
</dbReference>
<protein>
    <submittedName>
        <fullName evidence="7">TetR family transcriptional regulator</fullName>
    </submittedName>
</protein>
<dbReference type="PANTHER" id="PTHR30055:SF175">
    <property type="entry name" value="HTH-TYPE TRANSCRIPTIONAL REPRESSOR KSTR2"/>
    <property type="match status" value="1"/>
</dbReference>
<reference evidence="7 8" key="1">
    <citation type="submission" date="2021-04" db="EMBL/GenBank/DDBJ databases">
        <authorList>
            <person name="Pira H."/>
            <person name="Risdian C."/>
            <person name="Wink J."/>
        </authorList>
    </citation>
    <scope>NUCLEOTIDE SEQUENCE [LARGE SCALE GENOMIC DNA]</scope>
    <source>
        <strain evidence="7 8">WHA3</strain>
    </source>
</reference>
<dbReference type="Proteomes" id="UP000722336">
    <property type="component" value="Unassembled WGS sequence"/>
</dbReference>
<keyword evidence="2" id="KW-0805">Transcription regulation</keyword>
<dbReference type="InterPro" id="IPR001647">
    <property type="entry name" value="HTH_TetR"/>
</dbReference>
<feature type="domain" description="HTH tetR-type" evidence="6">
    <location>
        <begin position="18"/>
        <end position="78"/>
    </location>
</feature>
<evidence type="ECO:0000256" key="1">
    <source>
        <dbReference type="ARBA" id="ARBA00022491"/>
    </source>
</evidence>
<dbReference type="InterPro" id="IPR041490">
    <property type="entry name" value="KstR2_TetR_C"/>
</dbReference>
<comment type="caution">
    <text evidence="7">The sequence shown here is derived from an EMBL/GenBank/DDBJ whole genome shotgun (WGS) entry which is preliminary data.</text>
</comment>
<dbReference type="Pfam" id="PF17932">
    <property type="entry name" value="TetR_C_24"/>
    <property type="match status" value="1"/>
</dbReference>
<dbReference type="RefSeq" id="WP_218443619.1">
    <property type="nucleotide sequence ID" value="NZ_JAGSPA010000001.1"/>
</dbReference>
<dbReference type="PANTHER" id="PTHR30055">
    <property type="entry name" value="HTH-TYPE TRANSCRIPTIONAL REGULATOR RUTR"/>
    <property type="match status" value="1"/>
</dbReference>
<accession>A0ABS6SAC1</accession>
<keyword evidence="1" id="KW-0678">Repressor</keyword>
<evidence type="ECO:0000256" key="2">
    <source>
        <dbReference type="ARBA" id="ARBA00023015"/>
    </source>
</evidence>
<keyword evidence="4" id="KW-0804">Transcription</keyword>
<dbReference type="InterPro" id="IPR050109">
    <property type="entry name" value="HTH-type_TetR-like_transc_reg"/>
</dbReference>
<evidence type="ECO:0000313" key="7">
    <source>
        <dbReference type="EMBL" id="MBV7255328.1"/>
    </source>
</evidence>
<evidence type="ECO:0000313" key="8">
    <source>
        <dbReference type="Proteomes" id="UP000722336"/>
    </source>
</evidence>
<gene>
    <name evidence="7" type="ORF">KCG44_00870</name>
</gene>
<keyword evidence="8" id="KW-1185">Reference proteome</keyword>
<evidence type="ECO:0000259" key="6">
    <source>
        <dbReference type="PROSITE" id="PS50977"/>
    </source>
</evidence>
<sequence>MPTHKSQAHLFDRSRQREKKRAALILEAARAFHENGYAGTTLDMLAKRLGITKKALYNYVSGKSELLLEIFLLWLDLQEKSIGEAEQAFGDAEAKLRVYASNYVQSVYEHFVPMERMVGELDTLEEDAVRSIQLRRRKNDQRLAALFESGQAGEFADWDAKYAVHVLNGAIDWMFKWLKPGGKVTPEEASRGVIDIVMYGFRKR</sequence>
<name>A0ABS6SAC1_9SPHN</name>
<organism evidence="7 8">
    <name type="scientific">Pacificimonas pallii</name>
    <dbReference type="NCBI Taxonomy" id="2827236"/>
    <lineage>
        <taxon>Bacteria</taxon>
        <taxon>Pseudomonadati</taxon>
        <taxon>Pseudomonadota</taxon>
        <taxon>Alphaproteobacteria</taxon>
        <taxon>Sphingomonadales</taxon>
        <taxon>Sphingosinicellaceae</taxon>
        <taxon>Pacificimonas</taxon>
    </lineage>
</organism>
<keyword evidence="3 5" id="KW-0238">DNA-binding</keyword>
<evidence type="ECO:0000256" key="4">
    <source>
        <dbReference type="ARBA" id="ARBA00023163"/>
    </source>
</evidence>
<evidence type="ECO:0000256" key="5">
    <source>
        <dbReference type="PROSITE-ProRule" id="PRU00335"/>
    </source>
</evidence>
<feature type="DNA-binding region" description="H-T-H motif" evidence="5">
    <location>
        <begin position="41"/>
        <end position="60"/>
    </location>
</feature>
<proteinExistence type="predicted"/>
<dbReference type="Pfam" id="PF00440">
    <property type="entry name" value="TetR_N"/>
    <property type="match status" value="1"/>
</dbReference>